<dbReference type="InterPro" id="IPR003615">
    <property type="entry name" value="HNH_nuc"/>
</dbReference>
<evidence type="ECO:0000313" key="2">
    <source>
        <dbReference type="EMBL" id="MDR0189434.1"/>
    </source>
</evidence>
<keyword evidence="2" id="KW-0378">Hydrolase</keyword>
<evidence type="ECO:0000259" key="1">
    <source>
        <dbReference type="SMART" id="SM00507"/>
    </source>
</evidence>
<comment type="caution">
    <text evidence="2">The sequence shown here is derived from an EMBL/GenBank/DDBJ whole genome shotgun (WGS) entry which is preliminary data.</text>
</comment>
<dbReference type="RefSeq" id="WP_309254809.1">
    <property type="nucleotide sequence ID" value="NZ_JAVGXC010000008.1"/>
</dbReference>
<dbReference type="CDD" id="cd00085">
    <property type="entry name" value="HNHc"/>
    <property type="match status" value="1"/>
</dbReference>
<name>A0ABU1CQ89_9PSED</name>
<sequence length="183" mass="20335">MAGKRRNERERVRDAWQADLDEVLRQGFNSTIFEIIEEDGEDNKLCWCCASGGHQEVAHIVPKSKGGSRDALNLFLLCAECHLCSPDFDDRKFFVKYINGNAGKGFDAAVQKMIEVGKNLSTQIDLYLPGISHEEVEKLINAAGRDGFEKTTTHGAHLSLSTKLAVMESIEEHALSKFNKPAP</sequence>
<gene>
    <name evidence="2" type="ORF">RCO22_10835</name>
</gene>
<reference evidence="2 3" key="1">
    <citation type="journal article" date="2023" name="Microbiol. Resour. Announc.">
        <title>Whole-genome sequence of Pseudomonas yamanorum OLsAu1 isolated from the edible ectomycorrhizal mushroom Lactarius sp. section Deliciosi.</title>
        <authorList>
            <person name="Ramirez-Mendoza R."/>
            <person name="Angeles-Argaiz R.E."/>
            <person name="Hernandez-Oaxaca D."/>
            <person name="Aguirre-Beltran L."/>
            <person name="Almaraz-Suarez J."/>
            <person name="Perez-Moreno J."/>
        </authorList>
    </citation>
    <scope>NUCLEOTIDE SEQUENCE [LARGE SCALE GENOMIC DNA]</scope>
    <source>
        <strain evidence="2 3">OLsAu1</strain>
    </source>
</reference>
<keyword evidence="2" id="KW-0255">Endonuclease</keyword>
<dbReference type="Pfam" id="PF01844">
    <property type="entry name" value="HNH"/>
    <property type="match status" value="1"/>
</dbReference>
<protein>
    <submittedName>
        <fullName evidence="2">HNH endonuclease</fullName>
    </submittedName>
</protein>
<dbReference type="Proteomes" id="UP001224477">
    <property type="component" value="Unassembled WGS sequence"/>
</dbReference>
<dbReference type="Gene3D" id="1.10.30.50">
    <property type="match status" value="1"/>
</dbReference>
<dbReference type="GO" id="GO:0004519">
    <property type="term" value="F:endonuclease activity"/>
    <property type="evidence" value="ECO:0007669"/>
    <property type="project" value="UniProtKB-KW"/>
</dbReference>
<accession>A0ABU1CQ89</accession>
<keyword evidence="2" id="KW-0540">Nuclease</keyword>
<evidence type="ECO:0000313" key="3">
    <source>
        <dbReference type="Proteomes" id="UP001224477"/>
    </source>
</evidence>
<feature type="domain" description="HNH nuclease" evidence="1">
    <location>
        <begin position="31"/>
        <end position="83"/>
    </location>
</feature>
<dbReference type="EMBL" id="JAVGXC010000008">
    <property type="protein sequence ID" value="MDR0189434.1"/>
    <property type="molecule type" value="Genomic_DNA"/>
</dbReference>
<dbReference type="InterPro" id="IPR002711">
    <property type="entry name" value="HNH"/>
</dbReference>
<proteinExistence type="predicted"/>
<dbReference type="SMART" id="SM00507">
    <property type="entry name" value="HNHc"/>
    <property type="match status" value="1"/>
</dbReference>
<organism evidence="2 3">
    <name type="scientific">Pseudomonas yamanorum</name>
    <dbReference type="NCBI Taxonomy" id="515393"/>
    <lineage>
        <taxon>Bacteria</taxon>
        <taxon>Pseudomonadati</taxon>
        <taxon>Pseudomonadota</taxon>
        <taxon>Gammaproteobacteria</taxon>
        <taxon>Pseudomonadales</taxon>
        <taxon>Pseudomonadaceae</taxon>
        <taxon>Pseudomonas</taxon>
    </lineage>
</organism>
<keyword evidence="3" id="KW-1185">Reference proteome</keyword>